<dbReference type="InterPro" id="IPR009057">
    <property type="entry name" value="Homeodomain-like_sf"/>
</dbReference>
<comment type="caution">
    <text evidence="2">The sequence shown here is derived from an EMBL/GenBank/DDBJ whole genome shotgun (WGS) entry which is preliminary data.</text>
</comment>
<name>A0A5C5X834_9PLAN</name>
<dbReference type="SUPFAM" id="SSF46689">
    <property type="entry name" value="Homeodomain-like"/>
    <property type="match status" value="1"/>
</dbReference>
<dbReference type="Proteomes" id="UP000317243">
    <property type="component" value="Unassembled WGS sequence"/>
</dbReference>
<accession>A0A5C5X834</accession>
<dbReference type="EMBL" id="SIHI01000001">
    <property type="protein sequence ID" value="TWT58988.1"/>
    <property type="molecule type" value="Genomic_DNA"/>
</dbReference>
<dbReference type="Pfam" id="PF02954">
    <property type="entry name" value="HTH_8"/>
    <property type="match status" value="1"/>
</dbReference>
<reference evidence="2 3" key="1">
    <citation type="submission" date="2019-02" db="EMBL/GenBank/DDBJ databases">
        <title>Deep-cultivation of Planctomycetes and their phenomic and genomic characterization uncovers novel biology.</title>
        <authorList>
            <person name="Wiegand S."/>
            <person name="Jogler M."/>
            <person name="Boedeker C."/>
            <person name="Pinto D."/>
            <person name="Vollmers J."/>
            <person name="Rivas-Marin E."/>
            <person name="Kohn T."/>
            <person name="Peeters S.H."/>
            <person name="Heuer A."/>
            <person name="Rast P."/>
            <person name="Oberbeckmann S."/>
            <person name="Bunk B."/>
            <person name="Jeske O."/>
            <person name="Meyerdierks A."/>
            <person name="Storesund J.E."/>
            <person name="Kallscheuer N."/>
            <person name="Luecker S."/>
            <person name="Lage O.M."/>
            <person name="Pohl T."/>
            <person name="Merkel B.J."/>
            <person name="Hornburger P."/>
            <person name="Mueller R.-W."/>
            <person name="Bruemmer F."/>
            <person name="Labrenz M."/>
            <person name="Spormann A.M."/>
            <person name="Op Den Camp H."/>
            <person name="Overmann J."/>
            <person name="Amann R."/>
            <person name="Jetten M.S.M."/>
            <person name="Mascher T."/>
            <person name="Medema M.H."/>
            <person name="Devos D.P."/>
            <person name="Kaster A.-K."/>
            <person name="Ovreas L."/>
            <person name="Rohde M."/>
            <person name="Galperin M.Y."/>
            <person name="Jogler C."/>
        </authorList>
    </citation>
    <scope>NUCLEOTIDE SEQUENCE [LARGE SCALE GENOMIC DNA]</scope>
    <source>
        <strain evidence="2 3">KOR42</strain>
    </source>
</reference>
<dbReference type="PRINTS" id="PR01590">
    <property type="entry name" value="HTHFIS"/>
</dbReference>
<protein>
    <submittedName>
        <fullName evidence="2">Transcriptional regulatory protein ZraR</fullName>
    </submittedName>
</protein>
<dbReference type="AlphaFoldDB" id="A0A5C5X834"/>
<proteinExistence type="predicted"/>
<dbReference type="Gene3D" id="1.10.10.60">
    <property type="entry name" value="Homeodomain-like"/>
    <property type="match status" value="1"/>
</dbReference>
<dbReference type="RefSeq" id="WP_146509751.1">
    <property type="nucleotide sequence ID" value="NZ_SIHI01000001.1"/>
</dbReference>
<dbReference type="InterPro" id="IPR002197">
    <property type="entry name" value="HTH_Fis"/>
</dbReference>
<gene>
    <name evidence="2" type="ORF">KOR42_23750</name>
</gene>
<dbReference type="GO" id="GO:0043565">
    <property type="term" value="F:sequence-specific DNA binding"/>
    <property type="evidence" value="ECO:0007669"/>
    <property type="project" value="InterPro"/>
</dbReference>
<sequence length="56" mass="6490">MDTLTLDEHEKAIILSRLQDLNGNKAEAAKSLGISLKTLYNKLNRYREQDERQESK</sequence>
<evidence type="ECO:0000313" key="3">
    <source>
        <dbReference type="Proteomes" id="UP000317243"/>
    </source>
</evidence>
<evidence type="ECO:0000259" key="1">
    <source>
        <dbReference type="Pfam" id="PF02954"/>
    </source>
</evidence>
<keyword evidence="3" id="KW-1185">Reference proteome</keyword>
<dbReference type="OrthoDB" id="5624883at2"/>
<feature type="domain" description="DNA binding HTH" evidence="1">
    <location>
        <begin position="5"/>
        <end position="46"/>
    </location>
</feature>
<evidence type="ECO:0000313" key="2">
    <source>
        <dbReference type="EMBL" id="TWT58988.1"/>
    </source>
</evidence>
<organism evidence="2 3">
    <name type="scientific">Thalassoglobus neptunius</name>
    <dbReference type="NCBI Taxonomy" id="1938619"/>
    <lineage>
        <taxon>Bacteria</taxon>
        <taxon>Pseudomonadati</taxon>
        <taxon>Planctomycetota</taxon>
        <taxon>Planctomycetia</taxon>
        <taxon>Planctomycetales</taxon>
        <taxon>Planctomycetaceae</taxon>
        <taxon>Thalassoglobus</taxon>
    </lineage>
</organism>